<gene>
    <name evidence="2" type="ORF">D0Z07_4071</name>
</gene>
<reference evidence="2" key="1">
    <citation type="submission" date="2019-07" db="EMBL/GenBank/DDBJ databases">
        <title>Hyphodiscus hymeniophilus genome sequencing and assembly.</title>
        <authorList>
            <person name="Kramer G."/>
            <person name="Nodwell J."/>
        </authorList>
    </citation>
    <scope>NUCLEOTIDE SEQUENCE</scope>
    <source>
        <strain evidence="2">ATCC 34498</strain>
    </source>
</reference>
<proteinExistence type="predicted"/>
<dbReference type="EMBL" id="VNKQ01000007">
    <property type="protein sequence ID" value="KAG0649925.1"/>
    <property type="molecule type" value="Genomic_DNA"/>
</dbReference>
<dbReference type="OrthoDB" id="5287072at2759"/>
<feature type="domain" description="N,N-dimethylformamidase beta subunit-like C-terminal" evidence="1">
    <location>
        <begin position="287"/>
        <end position="732"/>
    </location>
</feature>
<keyword evidence="3" id="KW-1185">Reference proteome</keyword>
<dbReference type="Pfam" id="PF20254">
    <property type="entry name" value="DMFA2_C"/>
    <property type="match status" value="1"/>
</dbReference>
<sequence length="753" mass="82640">MSTISPVPKDYPREIIGYAEPWIVSPGNEVEIKVSCTEQEYTYRTVRILQGWEGVKSPPAKREEVDGIVRGTRKGRFQIAPIGSYGKVENIGVFATDQGLAISMYVQPWLTVCEHVQSLFSTLDVSTKTGIGIVLNMQGFLEFWVGIGTEVQVIPVGFLAAKKRWLKIDLVVSGTAIDATLTPQSHGTEPYGEPFVVKADLGSAFSLSTSTPLIVAASYSKNAEDQEQASSPTNKYNGRIDTVRIDAVGEGQRTLLELDFAVEMASDSIIDISGNGRDGILVNAPSRAMKGHNWDGTVTDWTKAKYGYGAIHFHEDDLDDACWETDLTIKLPEDARSGVYGVEITAGGVVGDTVIFFVRPTQATTSRIGAKVAVVLSTFTYLSYANEHLFDPNSQFDIPEGVDNIDIYKDETFHKMDRRRDLGLAHYDVHKDFSAVMYSSAKRPILNCRPDYVIWTSHRPRELSADLLMVGYLEKLGIPYDIVTDHDLHTGGVSALSSYTTAITGCHPEYPTLQSYTAWEDFVKQGGNMMYLGGNGFYWVSVTDADRPWRSEVRRGGQGVRTAWQEPGERMHSLNGQLGGLWRDYGKAANYLLGVGCCGEGTGGGVAYRRKDNLCNTQAGLVSWMFKDIPEGELLGENSLGALGGGASADEIDRMDFTYGSPSNIVVVASSIGHPDQFGLFPEDVGFPMMKTLGTQTDLIRSDMTYYETAGGGAVFSVGSISWYCALGWDNYNNNIALLTRNVLLEFLKGKRQ</sequence>
<evidence type="ECO:0000313" key="2">
    <source>
        <dbReference type="EMBL" id="KAG0649925.1"/>
    </source>
</evidence>
<evidence type="ECO:0000259" key="1">
    <source>
        <dbReference type="Pfam" id="PF20254"/>
    </source>
</evidence>
<protein>
    <submittedName>
        <fullName evidence="2">N,N-dimethylformamidase heavy chain</fullName>
    </submittedName>
</protein>
<comment type="caution">
    <text evidence="2">The sequence shown here is derived from an EMBL/GenBank/DDBJ whole genome shotgun (WGS) entry which is preliminary data.</text>
</comment>
<evidence type="ECO:0000313" key="3">
    <source>
        <dbReference type="Proteomes" id="UP000785200"/>
    </source>
</evidence>
<dbReference type="InterPro" id="IPR046540">
    <property type="entry name" value="DMFA2_C"/>
</dbReference>
<dbReference type="AlphaFoldDB" id="A0A9P6VKZ3"/>
<name>A0A9P6VKZ3_9HELO</name>
<dbReference type="Proteomes" id="UP000785200">
    <property type="component" value="Unassembled WGS sequence"/>
</dbReference>
<organism evidence="2 3">
    <name type="scientific">Hyphodiscus hymeniophilus</name>
    <dbReference type="NCBI Taxonomy" id="353542"/>
    <lineage>
        <taxon>Eukaryota</taxon>
        <taxon>Fungi</taxon>
        <taxon>Dikarya</taxon>
        <taxon>Ascomycota</taxon>
        <taxon>Pezizomycotina</taxon>
        <taxon>Leotiomycetes</taxon>
        <taxon>Helotiales</taxon>
        <taxon>Hyphodiscaceae</taxon>
        <taxon>Hyphodiscus</taxon>
    </lineage>
</organism>
<accession>A0A9P6VKZ3</accession>